<evidence type="ECO:0000256" key="6">
    <source>
        <dbReference type="SAM" id="Phobius"/>
    </source>
</evidence>
<evidence type="ECO:0000256" key="1">
    <source>
        <dbReference type="ARBA" id="ARBA00004651"/>
    </source>
</evidence>
<evidence type="ECO:0000313" key="10">
    <source>
        <dbReference type="Proteomes" id="UP000309389"/>
    </source>
</evidence>
<keyword evidence="3 6" id="KW-0812">Transmembrane</keyword>
<dbReference type="Pfam" id="PF02687">
    <property type="entry name" value="FtsX"/>
    <property type="match status" value="1"/>
</dbReference>
<evidence type="ECO:0000256" key="3">
    <source>
        <dbReference type="ARBA" id="ARBA00022692"/>
    </source>
</evidence>
<keyword evidence="10" id="KW-1185">Reference proteome</keyword>
<keyword evidence="5 6" id="KW-0472">Membrane</keyword>
<name>A0A4T3F9I3_9SPHN</name>
<feature type="transmembrane region" description="Helical" evidence="6">
    <location>
        <begin position="14"/>
        <end position="34"/>
    </location>
</feature>
<dbReference type="Pfam" id="PF12704">
    <property type="entry name" value="MacB_PCD"/>
    <property type="match status" value="1"/>
</dbReference>
<evidence type="ECO:0000256" key="2">
    <source>
        <dbReference type="ARBA" id="ARBA00022475"/>
    </source>
</evidence>
<feature type="transmembrane region" description="Helical" evidence="6">
    <location>
        <begin position="282"/>
        <end position="306"/>
    </location>
</feature>
<dbReference type="AlphaFoldDB" id="A0A4T3F9I3"/>
<evidence type="ECO:0000256" key="5">
    <source>
        <dbReference type="ARBA" id="ARBA00023136"/>
    </source>
</evidence>
<dbReference type="OrthoDB" id="9784014at2"/>
<dbReference type="GO" id="GO:0005886">
    <property type="term" value="C:plasma membrane"/>
    <property type="evidence" value="ECO:0007669"/>
    <property type="project" value="UniProtKB-SubCell"/>
</dbReference>
<evidence type="ECO:0000256" key="4">
    <source>
        <dbReference type="ARBA" id="ARBA00022989"/>
    </source>
</evidence>
<dbReference type="InterPro" id="IPR003838">
    <property type="entry name" value="ABC3_permease_C"/>
</dbReference>
<evidence type="ECO:0000259" key="8">
    <source>
        <dbReference type="Pfam" id="PF12704"/>
    </source>
</evidence>
<gene>
    <name evidence="9" type="ORF">E5222_04315</name>
</gene>
<protein>
    <submittedName>
        <fullName evidence="9">ABC transporter permease</fullName>
    </submittedName>
</protein>
<proteinExistence type="predicted"/>
<sequence>MIRLVLAYLGENRLTSALNVILLAIPVAMLVLLLQFARQSEERFLAGAEGIDLVVGAKGSPLQLVLSSVYHLDRPTGNIPLAELERLRSNPLVASAIPLALGDQFDGFRIVGTEAALLELYDAHLARGRPYARPFEAVIGAEVARTTGARIGQRFVGSHGLAAGDEGEGHEATPFEVVGILAPTGKPVDRLILTSVESVWDVHGIEHHDEEAGEGGHEDEHAHDEAKEGLHEGEAEITAILLSYRNPSAAVRLPSYINRGTNLQAASPARESTRLILLFEPAIRAVGAFALLLAIAGALAIFISLWSTMRSRQPDLALLRVMGASRGAIFRTVLLEGVMTAGLAALAGIALAHAMLWAASRAWQGVSDAGIVAGRIGAGEGVLFLATLAVGTLAALLPAWGVTRSHLAPILQRN</sequence>
<evidence type="ECO:0000259" key="7">
    <source>
        <dbReference type="Pfam" id="PF02687"/>
    </source>
</evidence>
<comment type="subcellular location">
    <subcellularLocation>
        <location evidence="1">Cell membrane</location>
        <topology evidence="1">Multi-pass membrane protein</topology>
    </subcellularLocation>
</comment>
<keyword evidence="2" id="KW-1003">Cell membrane</keyword>
<keyword evidence="4 6" id="KW-1133">Transmembrane helix</keyword>
<feature type="domain" description="ABC3 transporter permease C-terminal" evidence="7">
    <location>
        <begin position="288"/>
        <end position="404"/>
    </location>
</feature>
<dbReference type="PANTHER" id="PTHR43738">
    <property type="entry name" value="ABC TRANSPORTER, MEMBRANE PROTEIN"/>
    <property type="match status" value="1"/>
</dbReference>
<evidence type="ECO:0000313" key="9">
    <source>
        <dbReference type="EMBL" id="TIX51680.1"/>
    </source>
</evidence>
<dbReference type="InterPro" id="IPR051125">
    <property type="entry name" value="ABC-4/HrtB_transporter"/>
</dbReference>
<feature type="transmembrane region" description="Helical" evidence="6">
    <location>
        <begin position="381"/>
        <end position="401"/>
    </location>
</feature>
<feature type="domain" description="MacB-like periplasmic core" evidence="8">
    <location>
        <begin position="16"/>
        <end position="196"/>
    </location>
</feature>
<dbReference type="RefSeq" id="WP_136692466.1">
    <property type="nucleotide sequence ID" value="NZ_SSHH01000001.1"/>
</dbReference>
<dbReference type="InterPro" id="IPR025857">
    <property type="entry name" value="MacB_PCD"/>
</dbReference>
<dbReference type="Proteomes" id="UP000309389">
    <property type="component" value="Unassembled WGS sequence"/>
</dbReference>
<organism evidence="9 10">
    <name type="scientific">Alteraurantiacibacter aquimixticola</name>
    <dbReference type="NCBI Taxonomy" id="2489173"/>
    <lineage>
        <taxon>Bacteria</taxon>
        <taxon>Pseudomonadati</taxon>
        <taxon>Pseudomonadota</taxon>
        <taxon>Alphaproteobacteria</taxon>
        <taxon>Sphingomonadales</taxon>
        <taxon>Erythrobacteraceae</taxon>
        <taxon>Alteraurantiacibacter</taxon>
    </lineage>
</organism>
<reference evidence="9 10" key="1">
    <citation type="submission" date="2019-04" db="EMBL/GenBank/DDBJ databases">
        <title>Altererythrobacter aquimixticola sp. nov., isolated from sediment of junction between the ocean and a freshwater spring.</title>
        <authorList>
            <person name="Yoon J.-H."/>
        </authorList>
    </citation>
    <scope>NUCLEOTIDE SEQUENCE [LARGE SCALE GENOMIC DNA]</scope>
    <source>
        <strain evidence="9 10">SSKS-13</strain>
    </source>
</reference>
<comment type="caution">
    <text evidence="9">The sequence shown here is derived from an EMBL/GenBank/DDBJ whole genome shotgun (WGS) entry which is preliminary data.</text>
</comment>
<feature type="transmembrane region" description="Helical" evidence="6">
    <location>
        <begin position="338"/>
        <end position="360"/>
    </location>
</feature>
<accession>A0A4T3F9I3</accession>
<dbReference type="PANTHER" id="PTHR43738:SF2">
    <property type="entry name" value="ABC TRANSPORTER PERMEASE"/>
    <property type="match status" value="1"/>
</dbReference>
<dbReference type="EMBL" id="SSHH01000001">
    <property type="protein sequence ID" value="TIX51680.1"/>
    <property type="molecule type" value="Genomic_DNA"/>
</dbReference>